<dbReference type="GO" id="GO:0016740">
    <property type="term" value="F:transferase activity"/>
    <property type="evidence" value="ECO:0007669"/>
    <property type="project" value="UniProtKB-KW"/>
</dbReference>
<name>A0A7H0VGV2_9FLAO</name>
<dbReference type="AlphaFoldDB" id="A0A7H0VGV2"/>
<dbReference type="Proteomes" id="UP000516305">
    <property type="component" value="Chromosome"/>
</dbReference>
<gene>
    <name evidence="2" type="ORF">H4K34_03660</name>
</gene>
<feature type="signal peptide" evidence="1">
    <location>
        <begin position="1"/>
        <end position="20"/>
    </location>
</feature>
<dbReference type="SUPFAM" id="SSF82185">
    <property type="entry name" value="Histone H3 K4-specific methyltransferase SET7/9 N-terminal domain"/>
    <property type="match status" value="1"/>
</dbReference>
<proteinExistence type="predicted"/>
<protein>
    <submittedName>
        <fullName evidence="2">Nicotinic acid mononucleotide adenyltransferase</fullName>
    </submittedName>
</protein>
<evidence type="ECO:0000256" key="1">
    <source>
        <dbReference type="SAM" id="SignalP"/>
    </source>
</evidence>
<accession>A0A7H0VGV2</accession>
<reference evidence="2 3" key="1">
    <citation type="submission" date="2020-08" db="EMBL/GenBank/DDBJ databases">
        <title>Croceimicrobium hydrocarbonivorans gen. nov., sp. nov., a novel marine bacterium isolated from a bacterial consortium that degrades polyethylene terephthalate.</title>
        <authorList>
            <person name="Liu R."/>
        </authorList>
    </citation>
    <scope>NUCLEOTIDE SEQUENCE [LARGE SCALE GENOMIC DNA]</scope>
    <source>
        <strain evidence="2 3">A20-9</strain>
    </source>
</reference>
<dbReference type="EMBL" id="CP060139">
    <property type="protein sequence ID" value="QNR24950.1"/>
    <property type="molecule type" value="Genomic_DNA"/>
</dbReference>
<keyword evidence="2" id="KW-0808">Transferase</keyword>
<evidence type="ECO:0000313" key="2">
    <source>
        <dbReference type="EMBL" id="QNR24950.1"/>
    </source>
</evidence>
<feature type="chain" id="PRO_5028959125" evidence="1">
    <location>
        <begin position="21"/>
        <end position="120"/>
    </location>
</feature>
<dbReference type="KEGG" id="chyd:H4K34_03660"/>
<dbReference type="Gene3D" id="2.20.110.10">
    <property type="entry name" value="Histone H3 K4-specific methyltransferase SET7/9 N-terminal domain"/>
    <property type="match status" value="1"/>
</dbReference>
<organism evidence="2 3">
    <name type="scientific">Croceimicrobium hydrocarbonivorans</name>
    <dbReference type="NCBI Taxonomy" id="2761580"/>
    <lineage>
        <taxon>Bacteria</taxon>
        <taxon>Pseudomonadati</taxon>
        <taxon>Bacteroidota</taxon>
        <taxon>Flavobacteriia</taxon>
        <taxon>Flavobacteriales</taxon>
        <taxon>Owenweeksiaceae</taxon>
        <taxon>Croceimicrobium</taxon>
    </lineage>
</organism>
<keyword evidence="3" id="KW-1185">Reference proteome</keyword>
<dbReference type="RefSeq" id="WP_210759477.1">
    <property type="nucleotide sequence ID" value="NZ_CP060139.1"/>
</dbReference>
<keyword evidence="1" id="KW-0732">Signal</keyword>
<evidence type="ECO:0000313" key="3">
    <source>
        <dbReference type="Proteomes" id="UP000516305"/>
    </source>
</evidence>
<sequence>MKKLIGILVIGFMMAATAYAQSPTYERVGKQVKVTKYFDGTDIVKEVGFFKDGKSHGQWTEYTRDGQVRIEATYVDGKKEGVWFVWSQDRNTLYEVNYLDNRVSNIRSWSVDERNLHVER</sequence>